<feature type="domain" description="HTH lysR-type" evidence="5">
    <location>
        <begin position="1"/>
        <end position="57"/>
    </location>
</feature>
<dbReference type="Pfam" id="PF03466">
    <property type="entry name" value="LysR_substrate"/>
    <property type="match status" value="1"/>
</dbReference>
<dbReference type="EMBL" id="CP012747">
    <property type="protein sequence ID" value="ALL68299.1"/>
    <property type="molecule type" value="Genomic_DNA"/>
</dbReference>
<dbReference type="PANTHER" id="PTHR30537:SF5">
    <property type="entry name" value="HTH-TYPE TRANSCRIPTIONAL ACTIVATOR TTDR-RELATED"/>
    <property type="match status" value="1"/>
</dbReference>
<accession>A0A0P0RII3</accession>
<dbReference type="InterPro" id="IPR000847">
    <property type="entry name" value="LysR_HTH_N"/>
</dbReference>
<evidence type="ECO:0000259" key="5">
    <source>
        <dbReference type="PROSITE" id="PS50931"/>
    </source>
</evidence>
<dbReference type="FunFam" id="1.10.10.10:FF:000001">
    <property type="entry name" value="LysR family transcriptional regulator"/>
    <property type="match status" value="1"/>
</dbReference>
<dbReference type="InterPro" id="IPR036388">
    <property type="entry name" value="WH-like_DNA-bd_sf"/>
</dbReference>
<dbReference type="GO" id="GO:0006351">
    <property type="term" value="P:DNA-templated transcription"/>
    <property type="evidence" value="ECO:0007669"/>
    <property type="project" value="TreeGrafter"/>
</dbReference>
<dbReference type="InterPro" id="IPR036390">
    <property type="entry name" value="WH_DNA-bd_sf"/>
</dbReference>
<dbReference type="SUPFAM" id="SSF53850">
    <property type="entry name" value="Periplasmic binding protein-like II"/>
    <property type="match status" value="1"/>
</dbReference>
<dbReference type="RefSeq" id="WP_233451552.1">
    <property type="nucleotide sequence ID" value="NZ_CP012747.1"/>
</dbReference>
<dbReference type="KEGG" id="bcai:K788_0000618"/>
<dbReference type="InterPro" id="IPR005119">
    <property type="entry name" value="LysR_subst-bd"/>
</dbReference>
<evidence type="ECO:0000256" key="4">
    <source>
        <dbReference type="ARBA" id="ARBA00023163"/>
    </source>
</evidence>
<organism evidence="6 7">
    <name type="scientific">Paraburkholderia caribensis MBA4</name>
    <dbReference type="NCBI Taxonomy" id="1323664"/>
    <lineage>
        <taxon>Bacteria</taxon>
        <taxon>Pseudomonadati</taxon>
        <taxon>Pseudomonadota</taxon>
        <taxon>Betaproteobacteria</taxon>
        <taxon>Burkholderiales</taxon>
        <taxon>Burkholderiaceae</taxon>
        <taxon>Paraburkholderia</taxon>
    </lineage>
</organism>
<dbReference type="Pfam" id="PF00126">
    <property type="entry name" value="HTH_1"/>
    <property type="match status" value="1"/>
</dbReference>
<keyword evidence="3" id="KW-0238">DNA-binding</keyword>
<evidence type="ECO:0000313" key="6">
    <source>
        <dbReference type="EMBL" id="ALL68299.1"/>
    </source>
</evidence>
<dbReference type="InterPro" id="IPR058163">
    <property type="entry name" value="LysR-type_TF_proteobact-type"/>
</dbReference>
<dbReference type="AlphaFoldDB" id="A0A0P0RII3"/>
<proteinExistence type="inferred from homology"/>
<evidence type="ECO:0000256" key="2">
    <source>
        <dbReference type="ARBA" id="ARBA00023015"/>
    </source>
</evidence>
<evidence type="ECO:0000313" key="7">
    <source>
        <dbReference type="Proteomes" id="UP000019146"/>
    </source>
</evidence>
<dbReference type="PROSITE" id="PS50931">
    <property type="entry name" value="HTH_LYSR"/>
    <property type="match status" value="1"/>
</dbReference>
<protein>
    <submittedName>
        <fullName evidence="6">Transcriptional regulator, LysR family</fullName>
    </submittedName>
</protein>
<dbReference type="Gene3D" id="3.40.190.290">
    <property type="match status" value="1"/>
</dbReference>
<dbReference type="Gene3D" id="1.10.10.10">
    <property type="entry name" value="Winged helix-like DNA-binding domain superfamily/Winged helix DNA-binding domain"/>
    <property type="match status" value="1"/>
</dbReference>
<sequence>MLQNVRTFVRVVEAGSFTAVANELGTTTGKISRAVTALEEHVNAALLHRTTRHLAVTDVGERYYQRVKDILADIDDANAEASNARTRPHGRIRIHSMPGLAESHMTAAIIAYQTANPDVSIELRLSQRLPNLVEEGYDVSLLAAPKLPDSGYVARTFGSTFGILVASSEYLERRGVPHNIEELGEHSLLRLESPLGPTDEWTLDGPEGHVRVPIDVSPFLANSPNSLRYALHSGAGIGTLATYSAIDDLRTGALVRVLPSYRLRAFDIFALYPARRYLDAKIVTLLEHLRKVIAPELEMLHRDIEMITVPVEAH</sequence>
<dbReference type="Proteomes" id="UP000019146">
    <property type="component" value="Chromosome 2"/>
</dbReference>
<gene>
    <name evidence="6" type="ORF">K788_0000618</name>
</gene>
<dbReference type="PANTHER" id="PTHR30537">
    <property type="entry name" value="HTH-TYPE TRANSCRIPTIONAL REGULATOR"/>
    <property type="match status" value="1"/>
</dbReference>
<comment type="similarity">
    <text evidence="1">Belongs to the LysR transcriptional regulatory family.</text>
</comment>
<keyword evidence="2" id="KW-0805">Transcription regulation</keyword>
<dbReference type="SUPFAM" id="SSF46785">
    <property type="entry name" value="Winged helix' DNA-binding domain"/>
    <property type="match status" value="1"/>
</dbReference>
<keyword evidence="4" id="KW-0804">Transcription</keyword>
<dbReference type="GO" id="GO:0003700">
    <property type="term" value="F:DNA-binding transcription factor activity"/>
    <property type="evidence" value="ECO:0007669"/>
    <property type="project" value="InterPro"/>
</dbReference>
<dbReference type="GO" id="GO:0043565">
    <property type="term" value="F:sequence-specific DNA binding"/>
    <property type="evidence" value="ECO:0007669"/>
    <property type="project" value="TreeGrafter"/>
</dbReference>
<evidence type="ECO:0000256" key="1">
    <source>
        <dbReference type="ARBA" id="ARBA00009437"/>
    </source>
</evidence>
<name>A0A0P0RII3_9BURK</name>
<evidence type="ECO:0000256" key="3">
    <source>
        <dbReference type="ARBA" id="ARBA00023125"/>
    </source>
</evidence>
<dbReference type="CDD" id="cd08422">
    <property type="entry name" value="PBP2_CrgA_like"/>
    <property type="match status" value="1"/>
</dbReference>
<reference evidence="6 7" key="1">
    <citation type="journal article" date="2014" name="Genome Announc.">
        <title>Draft Genome Sequence of the Haloacid-Degrading Burkholderia caribensis Strain MBA4.</title>
        <authorList>
            <person name="Pan Y."/>
            <person name="Kong K.F."/>
            <person name="Tsang J.S."/>
        </authorList>
    </citation>
    <scope>NUCLEOTIDE SEQUENCE [LARGE SCALE GENOMIC DNA]</scope>
    <source>
        <strain evidence="6 7">MBA4</strain>
    </source>
</reference>
<dbReference type="GeneID" id="69972025"/>